<accession>A0A7Z7PQ94</accession>
<name>A0A7Z7PQ94_9BACT</name>
<feature type="domain" description="Nucleoside phosphorylase" evidence="4">
    <location>
        <begin position="36"/>
        <end position="231"/>
    </location>
</feature>
<dbReference type="Gene3D" id="3.40.50.1580">
    <property type="entry name" value="Nucleoside phosphorylase domain"/>
    <property type="match status" value="1"/>
</dbReference>
<evidence type="ECO:0000256" key="2">
    <source>
        <dbReference type="ARBA" id="ARBA00021980"/>
    </source>
</evidence>
<dbReference type="CDD" id="cd17767">
    <property type="entry name" value="UP_EcUdp-like"/>
    <property type="match status" value="1"/>
</dbReference>
<dbReference type="SUPFAM" id="SSF53167">
    <property type="entry name" value="Purine and uridine phosphorylases"/>
    <property type="match status" value="1"/>
</dbReference>
<dbReference type="PANTHER" id="PTHR43691">
    <property type="entry name" value="URIDINE PHOSPHORYLASE"/>
    <property type="match status" value="1"/>
</dbReference>
<dbReference type="GO" id="GO:0005829">
    <property type="term" value="C:cytosol"/>
    <property type="evidence" value="ECO:0007669"/>
    <property type="project" value="TreeGrafter"/>
</dbReference>
<protein>
    <recommendedName>
        <fullName evidence="2">Uridine phosphorylase</fullName>
        <ecNumber evidence="1">2.4.2.3</ecNumber>
    </recommendedName>
</protein>
<dbReference type="Proteomes" id="UP000250796">
    <property type="component" value="Chromosome MESINF"/>
</dbReference>
<evidence type="ECO:0000313" key="6">
    <source>
        <dbReference type="Proteomes" id="UP000250796"/>
    </source>
</evidence>
<sequence>MDDKKLKPIADNPLDDGLLPHLKVRTDLKVPELFFLPGDPARLKLFQELSDEFELLNENREFSIAIGSYSGRRFGVCSTGIGGGSSEIVMVELKELGVEKVVRVGGCGALREEIECGSMVLNSGVVRLGGSSRMYVRSEYPAVADPFMLVALHESVLKAGKKACVGIGATVDSYYAGQGRFLPVIEGLGESDLLEKMRAAGVINFDMESETIFTLASLMGMRAANILAVHGNRVSNMWLSDYKSAQIDAIKIALKAEL</sequence>
<proteinExistence type="predicted"/>
<dbReference type="PANTHER" id="PTHR43691:SF11">
    <property type="entry name" value="FI09636P-RELATED"/>
    <property type="match status" value="1"/>
</dbReference>
<evidence type="ECO:0000313" key="5">
    <source>
        <dbReference type="EMBL" id="SSC14261.1"/>
    </source>
</evidence>
<dbReference type="EMBL" id="LS974202">
    <property type="protein sequence ID" value="SSC14261.1"/>
    <property type="molecule type" value="Genomic_DNA"/>
</dbReference>
<dbReference type="InterPro" id="IPR000845">
    <property type="entry name" value="Nucleoside_phosphorylase_d"/>
</dbReference>
<comment type="catalytic activity">
    <reaction evidence="3">
        <text>uridine + phosphate = alpha-D-ribose 1-phosphate + uracil</text>
        <dbReference type="Rhea" id="RHEA:24388"/>
        <dbReference type="ChEBI" id="CHEBI:16704"/>
        <dbReference type="ChEBI" id="CHEBI:17568"/>
        <dbReference type="ChEBI" id="CHEBI:43474"/>
        <dbReference type="ChEBI" id="CHEBI:57720"/>
        <dbReference type="EC" id="2.4.2.3"/>
    </reaction>
</comment>
<dbReference type="InterPro" id="IPR035994">
    <property type="entry name" value="Nucleoside_phosphorylase_sf"/>
</dbReference>
<evidence type="ECO:0000256" key="1">
    <source>
        <dbReference type="ARBA" id="ARBA00011888"/>
    </source>
</evidence>
<dbReference type="EC" id="2.4.2.3" evidence="1"/>
<evidence type="ECO:0000259" key="4">
    <source>
        <dbReference type="Pfam" id="PF01048"/>
    </source>
</evidence>
<evidence type="ECO:0000256" key="3">
    <source>
        <dbReference type="ARBA" id="ARBA00048447"/>
    </source>
</evidence>
<dbReference type="KEGG" id="minf:MESINF_2821"/>
<keyword evidence="6" id="KW-1185">Reference proteome</keyword>
<dbReference type="Pfam" id="PF01048">
    <property type="entry name" value="PNP_UDP_1"/>
    <property type="match status" value="1"/>
</dbReference>
<organism evidence="5 6">
    <name type="scientific">Mesotoga infera</name>
    <dbReference type="NCBI Taxonomy" id="1236046"/>
    <lineage>
        <taxon>Bacteria</taxon>
        <taxon>Thermotogati</taxon>
        <taxon>Thermotogota</taxon>
        <taxon>Thermotogae</taxon>
        <taxon>Kosmotogales</taxon>
        <taxon>Kosmotogaceae</taxon>
        <taxon>Mesotoga</taxon>
    </lineage>
</organism>
<dbReference type="RefSeq" id="WP_169700685.1">
    <property type="nucleotide sequence ID" value="NZ_LS974202.1"/>
</dbReference>
<gene>
    <name evidence="5" type="ORF">MESINF_2821</name>
</gene>
<dbReference type="AlphaFoldDB" id="A0A7Z7PQ94"/>
<reference evidence="5 6" key="1">
    <citation type="submission" date="2017-01" db="EMBL/GenBank/DDBJ databases">
        <authorList>
            <person name="Erauso G."/>
        </authorList>
    </citation>
    <scope>NUCLEOTIDE SEQUENCE [LARGE SCALE GENOMIC DNA]</scope>
    <source>
        <strain evidence="5">MESINF1</strain>
    </source>
</reference>
<dbReference type="GO" id="GO:0009116">
    <property type="term" value="P:nucleoside metabolic process"/>
    <property type="evidence" value="ECO:0007669"/>
    <property type="project" value="InterPro"/>
</dbReference>
<dbReference type="GO" id="GO:0004850">
    <property type="term" value="F:uridine phosphorylase activity"/>
    <property type="evidence" value="ECO:0007669"/>
    <property type="project" value="UniProtKB-EC"/>
</dbReference>